<dbReference type="EMBL" id="FCNZ02000001">
    <property type="protein sequence ID" value="SAL09631.1"/>
    <property type="molecule type" value="Genomic_DNA"/>
</dbReference>
<evidence type="ECO:0000313" key="3">
    <source>
        <dbReference type="Proteomes" id="UP000054717"/>
    </source>
</evidence>
<accession>A0A158EPZ4</accession>
<feature type="chain" id="PRO_5011120137" description="Lipoprotein" evidence="1">
    <location>
        <begin position="29"/>
        <end position="180"/>
    </location>
</feature>
<comment type="caution">
    <text evidence="2">The sequence shown here is derived from an EMBL/GenBank/DDBJ whole genome shotgun (WGS) entry which is preliminary data.</text>
</comment>
<evidence type="ECO:0000256" key="1">
    <source>
        <dbReference type="SAM" id="SignalP"/>
    </source>
</evidence>
<organism evidence="2 3">
    <name type="scientific">Caballeronia telluris</name>
    <dbReference type="NCBI Taxonomy" id="326475"/>
    <lineage>
        <taxon>Bacteria</taxon>
        <taxon>Pseudomonadati</taxon>
        <taxon>Pseudomonadota</taxon>
        <taxon>Betaproteobacteria</taxon>
        <taxon>Burkholderiales</taxon>
        <taxon>Burkholderiaceae</taxon>
        <taxon>Caballeronia</taxon>
    </lineage>
</organism>
<name>A0A158EPZ4_9BURK</name>
<feature type="signal peptide" evidence="1">
    <location>
        <begin position="1"/>
        <end position="28"/>
    </location>
</feature>
<dbReference type="PROSITE" id="PS51257">
    <property type="entry name" value="PROKAR_LIPOPROTEIN"/>
    <property type="match status" value="1"/>
</dbReference>
<sequence length="180" mass="19097">MHSMNRAKCAAACVSVVGANLLSGCAWTLISAADAAGSLVQAGFTVASNYSSPSFVTGTPATLRSVCIELNQTVNASDFVPTLQLALQRRGVNSMVYNPGTSPPGCEAMLMYAATTDWDRRAFSDEPTSYLAAIDLTLVKQGQILVTARYEMHGLNVDRFASARQKLAALVDKMVVARAD</sequence>
<protein>
    <recommendedName>
        <fullName evidence="4">Lipoprotein</fullName>
    </recommendedName>
</protein>
<evidence type="ECO:0000313" key="2">
    <source>
        <dbReference type="EMBL" id="SAL09631.1"/>
    </source>
</evidence>
<evidence type="ECO:0008006" key="4">
    <source>
        <dbReference type="Google" id="ProtNLM"/>
    </source>
</evidence>
<proteinExistence type="predicted"/>
<dbReference type="AlphaFoldDB" id="A0A158EPZ4"/>
<reference evidence="2" key="1">
    <citation type="submission" date="2016-01" db="EMBL/GenBank/DDBJ databases">
        <authorList>
            <person name="Peeters Charlotte."/>
        </authorList>
    </citation>
    <scope>NUCLEOTIDE SEQUENCE</scope>
    <source>
        <strain evidence="2">LMG 22936</strain>
    </source>
</reference>
<keyword evidence="1" id="KW-0732">Signal</keyword>
<dbReference type="STRING" id="326475.AWB66_00112"/>
<gene>
    <name evidence="2" type="ORF">AWB66_00112</name>
</gene>
<dbReference type="Proteomes" id="UP000054717">
    <property type="component" value="Unassembled WGS sequence"/>
</dbReference>
<keyword evidence="3" id="KW-1185">Reference proteome</keyword>